<dbReference type="Proteomes" id="UP001148629">
    <property type="component" value="Unassembled WGS sequence"/>
</dbReference>
<proteinExistence type="predicted"/>
<evidence type="ECO:0000313" key="1">
    <source>
        <dbReference type="EMBL" id="KAJ3546647.1"/>
    </source>
</evidence>
<organism evidence="1 2">
    <name type="scientific">Fusarium decemcellulare</name>
    <dbReference type="NCBI Taxonomy" id="57161"/>
    <lineage>
        <taxon>Eukaryota</taxon>
        <taxon>Fungi</taxon>
        <taxon>Dikarya</taxon>
        <taxon>Ascomycota</taxon>
        <taxon>Pezizomycotina</taxon>
        <taxon>Sordariomycetes</taxon>
        <taxon>Hypocreomycetidae</taxon>
        <taxon>Hypocreales</taxon>
        <taxon>Nectriaceae</taxon>
        <taxon>Fusarium</taxon>
        <taxon>Fusarium decemcellulare species complex</taxon>
    </lineage>
</organism>
<sequence>MASIATITTLPSLLLSFAPKWLQSYQEPEPVNDIPKRYDPRDSTPAARFIPRIHPREAEVSAEVNGYFLKHWPFPNDKARQKFVAAGFSRVTCYYYPLALNERIAFACRLLTLLFLIDDLLEDMSLQDGSDYNERLILISKNEATPDPNVPVEWITHDLWRDMRACDEELADEILEPVFTFMRAQTDKSRLSIKELGQYLEYRERDVGKALLSALMRFSMELHLDPEELSSVHEIEMNCSKHISVINDIFSWEKELKASQMGHQEGSALCSAVSVLSSETALSYAASKRVLWTMCREWELVHEDLVRTRLQSTPACSKDLKAFMKGLEYQMSGNEAWSRSTPRYNQV</sequence>
<comment type="caution">
    <text evidence="1">The sequence shown here is derived from an EMBL/GenBank/DDBJ whole genome shotgun (WGS) entry which is preliminary data.</text>
</comment>
<reference evidence="1" key="1">
    <citation type="submission" date="2022-08" db="EMBL/GenBank/DDBJ databases">
        <title>Genome Sequence of Fusarium decemcellulare.</title>
        <authorList>
            <person name="Buettner E."/>
        </authorList>
    </citation>
    <scope>NUCLEOTIDE SEQUENCE</scope>
    <source>
        <strain evidence="1">Babe19</strain>
    </source>
</reference>
<keyword evidence="2" id="KW-1185">Reference proteome</keyword>
<dbReference type="EMBL" id="JANRMS010000106">
    <property type="protein sequence ID" value="KAJ3546647.1"/>
    <property type="molecule type" value="Genomic_DNA"/>
</dbReference>
<protein>
    <submittedName>
        <fullName evidence="1">Uncharacterized protein</fullName>
    </submittedName>
</protein>
<accession>A0ACC1SUG7</accession>
<gene>
    <name evidence="1" type="ORF">NM208_g1904</name>
</gene>
<name>A0ACC1SUG7_9HYPO</name>
<evidence type="ECO:0000313" key="2">
    <source>
        <dbReference type="Proteomes" id="UP001148629"/>
    </source>
</evidence>